<evidence type="ECO:0000313" key="3">
    <source>
        <dbReference type="Proteomes" id="UP001347796"/>
    </source>
</evidence>
<gene>
    <name evidence="2" type="ORF">SNE40_018120</name>
</gene>
<sequence length="113" mass="13068">MKFMKIETFTSVILDFTFRNGYAKLNPTWIFTFQKELKQVVTFAHHAIKLTARTNALKEKHKLCEERLEIDTDLQISPEKSNLLNNLSDDDNKSVRSTTVKPTDERTPAVEPV</sequence>
<evidence type="ECO:0000256" key="1">
    <source>
        <dbReference type="SAM" id="MobiDB-lite"/>
    </source>
</evidence>
<organism evidence="2 3">
    <name type="scientific">Patella caerulea</name>
    <name type="common">Rayed Mediterranean limpet</name>
    <dbReference type="NCBI Taxonomy" id="87958"/>
    <lineage>
        <taxon>Eukaryota</taxon>
        <taxon>Metazoa</taxon>
        <taxon>Spiralia</taxon>
        <taxon>Lophotrochozoa</taxon>
        <taxon>Mollusca</taxon>
        <taxon>Gastropoda</taxon>
        <taxon>Patellogastropoda</taxon>
        <taxon>Patelloidea</taxon>
        <taxon>Patellidae</taxon>
        <taxon>Patella</taxon>
    </lineage>
</organism>
<feature type="compositionally biased region" description="Basic and acidic residues" evidence="1">
    <location>
        <begin position="102"/>
        <end position="113"/>
    </location>
</feature>
<comment type="caution">
    <text evidence="2">The sequence shown here is derived from an EMBL/GenBank/DDBJ whole genome shotgun (WGS) entry which is preliminary data.</text>
</comment>
<reference evidence="2 3" key="1">
    <citation type="submission" date="2024-01" db="EMBL/GenBank/DDBJ databases">
        <title>The genome of the rayed Mediterranean limpet Patella caerulea (Linnaeus, 1758).</title>
        <authorList>
            <person name="Anh-Thu Weber A."/>
            <person name="Halstead-Nussloch G."/>
        </authorList>
    </citation>
    <scope>NUCLEOTIDE SEQUENCE [LARGE SCALE GENOMIC DNA]</scope>
    <source>
        <strain evidence="2">AATW-2023a</strain>
        <tissue evidence="2">Whole specimen</tissue>
    </source>
</reference>
<accession>A0AAN8JB85</accession>
<proteinExistence type="predicted"/>
<evidence type="ECO:0000313" key="2">
    <source>
        <dbReference type="EMBL" id="KAK6171678.1"/>
    </source>
</evidence>
<protein>
    <submittedName>
        <fullName evidence="2">Uncharacterized protein</fullName>
    </submittedName>
</protein>
<feature type="region of interest" description="Disordered" evidence="1">
    <location>
        <begin position="81"/>
        <end position="113"/>
    </location>
</feature>
<dbReference type="Proteomes" id="UP001347796">
    <property type="component" value="Unassembled WGS sequence"/>
</dbReference>
<dbReference type="AlphaFoldDB" id="A0AAN8JB85"/>
<name>A0AAN8JB85_PATCE</name>
<dbReference type="EMBL" id="JAZGQO010000013">
    <property type="protein sequence ID" value="KAK6171678.1"/>
    <property type="molecule type" value="Genomic_DNA"/>
</dbReference>
<keyword evidence="3" id="KW-1185">Reference proteome</keyword>